<dbReference type="CDD" id="cd03221">
    <property type="entry name" value="ABCF_EF-3"/>
    <property type="match status" value="2"/>
</dbReference>
<proteinExistence type="predicted"/>
<gene>
    <name evidence="4" type="ORF">SJI18_10040</name>
</gene>
<organism evidence="4 5">
    <name type="scientific">Clostridium frigoriphilum</name>
    <dbReference type="NCBI Taxonomy" id="443253"/>
    <lineage>
        <taxon>Bacteria</taxon>
        <taxon>Bacillati</taxon>
        <taxon>Bacillota</taxon>
        <taxon>Clostridia</taxon>
        <taxon>Eubacteriales</taxon>
        <taxon>Clostridiaceae</taxon>
        <taxon>Clostridium</taxon>
    </lineage>
</organism>
<evidence type="ECO:0000313" key="5">
    <source>
        <dbReference type="Proteomes" id="UP001498469"/>
    </source>
</evidence>
<evidence type="ECO:0000313" key="4">
    <source>
        <dbReference type="EMBL" id="MEF2112647.1"/>
    </source>
</evidence>
<feature type="domain" description="ABC transporter" evidence="3">
    <location>
        <begin position="319"/>
        <end position="539"/>
    </location>
</feature>
<dbReference type="RefSeq" id="WP_216250757.1">
    <property type="nucleotide sequence ID" value="NZ_JAZHFS010000008.1"/>
</dbReference>
<dbReference type="InterPro" id="IPR003439">
    <property type="entry name" value="ABC_transporter-like_ATP-bd"/>
</dbReference>
<dbReference type="PROSITE" id="PS50893">
    <property type="entry name" value="ABC_TRANSPORTER_2"/>
    <property type="match status" value="2"/>
</dbReference>
<dbReference type="PANTHER" id="PTHR42855:SF1">
    <property type="entry name" value="ABC TRANSPORTER DOMAIN-CONTAINING PROTEIN"/>
    <property type="match status" value="1"/>
</dbReference>
<reference evidence="4 5" key="1">
    <citation type="submission" date="2023-11" db="EMBL/GenBank/DDBJ databases">
        <title>Draft genome sequence of a psychrophilic Clostridium strain from permafrost water brine.</title>
        <authorList>
            <person name="Shcherbakova V.A."/>
            <person name="Trubitsyn V.E."/>
            <person name="Zakharyuk A.G."/>
        </authorList>
    </citation>
    <scope>NUCLEOTIDE SEQUENCE [LARGE SCALE GENOMIC DNA]</scope>
    <source>
        <strain evidence="4 5">14F</strain>
    </source>
</reference>
<dbReference type="Proteomes" id="UP001498469">
    <property type="component" value="Unassembled WGS sequence"/>
</dbReference>
<dbReference type="InterPro" id="IPR032781">
    <property type="entry name" value="ABC_tran_Xtn"/>
</dbReference>
<sequence length="648" mass="74347">MNLLTIEEVSKSYSERILIDKVSLGISDGDKMGLIGVNGTGKSTFLKIIAGYEVPDGGRIIKGNRVNIEYLSQNPEFDSEATVLEQIFKSDTDVMKVIREYEVVLEKLQENPESESTLNTLMRLNDKMDACNGWQVQDDAKIILTKLGITDFKQRIGELSGGQRKRVALCSALITPSDLLILDEPTNHMDNKIIDWLEKFLNKRKGALLMITHDRYFLDRITNKILELDKGNLYSYDGNYSVYLEKKVERMALVDTLERKRQSLFKKELAWIRRGAKARSTKQKARIDRFDELKDGKVDTSSDNLELSSASTRLGKKIMNVEHIYKAFGEKKLIEDFSHIFTRRDKVGIIGPNGMGKSTLMNILSGVLKQDAGLVEWGETVKIGFFHQENGEMNEKLRAIEYIREGAEYISTGSGEKITASQMLERFLFDKNTKHSFISSLSGGEKRRLYLLRILMEAPNVLFLDEPTNDFDIQTLAVLEDYLDGFNGVVITVSHDRYFLDRVSDKIFSFEGNAKIVQFVGNYTDYQEYIEKNPEVLEGNNDVNKEEKKELDNKEVAMDDNQDIKNDKPLKFTFKEKKEFDEIDGAIEQKESELVDVNKKINAGSSDFEYLEELVQQQKTIKVETEYLMKRWTYLNELVEKIESQKNS</sequence>
<keyword evidence="5" id="KW-1185">Reference proteome</keyword>
<dbReference type="InterPro" id="IPR032524">
    <property type="entry name" value="ABC_tran_C"/>
</dbReference>
<dbReference type="SMART" id="SM00382">
    <property type="entry name" value="AAA"/>
    <property type="match status" value="2"/>
</dbReference>
<evidence type="ECO:0000259" key="3">
    <source>
        <dbReference type="PROSITE" id="PS50893"/>
    </source>
</evidence>
<dbReference type="EMBL" id="JAZHFS010000008">
    <property type="protein sequence ID" value="MEF2112647.1"/>
    <property type="molecule type" value="Genomic_DNA"/>
</dbReference>
<keyword evidence="2 4" id="KW-0067">ATP-binding</keyword>
<dbReference type="InterPro" id="IPR051309">
    <property type="entry name" value="ABCF_ATPase"/>
</dbReference>
<feature type="domain" description="ABC transporter" evidence="3">
    <location>
        <begin position="4"/>
        <end position="255"/>
    </location>
</feature>
<dbReference type="Pfam" id="PF16326">
    <property type="entry name" value="ABC_tran_CTD"/>
    <property type="match status" value="1"/>
</dbReference>
<accession>A0ABU7UMK5</accession>
<keyword evidence="1" id="KW-0547">Nucleotide-binding</keyword>
<dbReference type="InterPro" id="IPR003593">
    <property type="entry name" value="AAA+_ATPase"/>
</dbReference>
<dbReference type="Pfam" id="PF12848">
    <property type="entry name" value="ABC_tran_Xtn"/>
    <property type="match status" value="1"/>
</dbReference>
<protein>
    <submittedName>
        <fullName evidence="4">ABC-F family ATP-binding cassette domain-containing protein</fullName>
    </submittedName>
</protein>
<dbReference type="GO" id="GO:0005524">
    <property type="term" value="F:ATP binding"/>
    <property type="evidence" value="ECO:0007669"/>
    <property type="project" value="UniProtKB-KW"/>
</dbReference>
<dbReference type="Pfam" id="PF00005">
    <property type="entry name" value="ABC_tran"/>
    <property type="match status" value="2"/>
</dbReference>
<name>A0ABU7UMK5_9CLOT</name>
<comment type="caution">
    <text evidence="4">The sequence shown here is derived from an EMBL/GenBank/DDBJ whole genome shotgun (WGS) entry which is preliminary data.</text>
</comment>
<evidence type="ECO:0000256" key="2">
    <source>
        <dbReference type="ARBA" id="ARBA00022840"/>
    </source>
</evidence>
<evidence type="ECO:0000256" key="1">
    <source>
        <dbReference type="ARBA" id="ARBA00022741"/>
    </source>
</evidence>
<dbReference type="InterPro" id="IPR017871">
    <property type="entry name" value="ABC_transporter-like_CS"/>
</dbReference>
<dbReference type="PROSITE" id="PS00211">
    <property type="entry name" value="ABC_TRANSPORTER_1"/>
    <property type="match status" value="1"/>
</dbReference>
<dbReference type="PANTHER" id="PTHR42855">
    <property type="entry name" value="ABC TRANSPORTER ATP-BINDING SUBUNIT"/>
    <property type="match status" value="1"/>
</dbReference>